<evidence type="ECO:0000313" key="2">
    <source>
        <dbReference type="Proteomes" id="UP000663844"/>
    </source>
</evidence>
<name>A0A819SLX2_9BILA</name>
<evidence type="ECO:0000313" key="1">
    <source>
        <dbReference type="EMBL" id="CAF4058555.1"/>
    </source>
</evidence>
<protein>
    <submittedName>
        <fullName evidence="1">Uncharacterized protein</fullName>
    </submittedName>
</protein>
<comment type="caution">
    <text evidence="1">The sequence shown here is derived from an EMBL/GenBank/DDBJ whole genome shotgun (WGS) entry which is preliminary data.</text>
</comment>
<gene>
    <name evidence="1" type="ORF">OXD698_LOCUS32978</name>
</gene>
<dbReference type="AlphaFoldDB" id="A0A819SLX2"/>
<organism evidence="1 2">
    <name type="scientific">Adineta steineri</name>
    <dbReference type="NCBI Taxonomy" id="433720"/>
    <lineage>
        <taxon>Eukaryota</taxon>
        <taxon>Metazoa</taxon>
        <taxon>Spiralia</taxon>
        <taxon>Gnathifera</taxon>
        <taxon>Rotifera</taxon>
        <taxon>Eurotatoria</taxon>
        <taxon>Bdelloidea</taxon>
        <taxon>Adinetida</taxon>
        <taxon>Adinetidae</taxon>
        <taxon>Adineta</taxon>
    </lineage>
</organism>
<sequence>TVNSAQLFTNESQYTFFYRTTTNISVTIEQNIFYIGNLQQPIARQTEVMFHSLLFTIVVLEVFESIGITVDDLAKVGVSINSDGISVTISVAKLIQLGASVDNLIKLGVSVANLLSVSVTLNNLVNHLGGVNGVLQLVSGTTGTALNLLTGPTAPALQLVNVNGVLQLVNTATNGILQVVNVNGVDQIVDSATGHVLQLVNVNGVVQLVDSTTGTVLQVLNGILGGLLNTIVG</sequence>
<accession>A0A819SLX2</accession>
<feature type="non-terminal residue" evidence="1">
    <location>
        <position position="1"/>
    </location>
</feature>
<dbReference type="EMBL" id="CAJOAZ010004425">
    <property type="protein sequence ID" value="CAF4058555.1"/>
    <property type="molecule type" value="Genomic_DNA"/>
</dbReference>
<reference evidence="1" key="1">
    <citation type="submission" date="2021-02" db="EMBL/GenBank/DDBJ databases">
        <authorList>
            <person name="Nowell W R."/>
        </authorList>
    </citation>
    <scope>NUCLEOTIDE SEQUENCE</scope>
</reference>
<dbReference type="Proteomes" id="UP000663844">
    <property type="component" value="Unassembled WGS sequence"/>
</dbReference>
<proteinExistence type="predicted"/>